<feature type="transmembrane region" description="Helical" evidence="1">
    <location>
        <begin position="73"/>
        <end position="96"/>
    </location>
</feature>
<dbReference type="RefSeq" id="WP_062132907.1">
    <property type="nucleotide sequence ID" value="NZ_LRBG01000037.1"/>
</dbReference>
<evidence type="ECO:0000313" key="3">
    <source>
        <dbReference type="Proteomes" id="UP000075613"/>
    </source>
</evidence>
<evidence type="ECO:0008006" key="4">
    <source>
        <dbReference type="Google" id="ProtNLM"/>
    </source>
</evidence>
<comment type="caution">
    <text evidence="2">The sequence shown here is derived from an EMBL/GenBank/DDBJ whole genome shotgun (WGS) entry which is preliminary data.</text>
</comment>
<dbReference type="Proteomes" id="UP000075613">
    <property type="component" value="Unassembled WGS sequence"/>
</dbReference>
<feature type="transmembrane region" description="Helical" evidence="1">
    <location>
        <begin position="45"/>
        <end position="67"/>
    </location>
</feature>
<keyword evidence="1" id="KW-0812">Transmembrane</keyword>
<proteinExistence type="predicted"/>
<dbReference type="AlphaFoldDB" id="A0A149PFT2"/>
<gene>
    <name evidence="2" type="ORF">CI15_25350</name>
</gene>
<keyword evidence="1" id="KW-0472">Membrane</keyword>
<keyword evidence="1" id="KW-1133">Transmembrane helix</keyword>
<protein>
    <recommendedName>
        <fullName evidence="4">Phage holin family protein</fullName>
    </recommendedName>
</protein>
<reference evidence="2 3" key="1">
    <citation type="journal article" date="2015" name="Int. J. Syst. Evol. Microbiol.">
        <title>Burkholderia monticola sp. nov., isolated from mountain soil.</title>
        <authorList>
            <person name="Baek I."/>
            <person name="Seo B."/>
            <person name="Lee I."/>
            <person name="Yi H."/>
            <person name="Chun J."/>
        </authorList>
    </citation>
    <scope>NUCLEOTIDE SEQUENCE [LARGE SCALE GENOMIC DNA]</scope>
    <source>
        <strain evidence="2 3">JC2948</strain>
    </source>
</reference>
<evidence type="ECO:0000256" key="1">
    <source>
        <dbReference type="SAM" id="Phobius"/>
    </source>
</evidence>
<dbReference type="STRING" id="1399968.CI15_25350"/>
<dbReference type="InterPro" id="IPR009937">
    <property type="entry name" value="Phage_holin_3_6"/>
</dbReference>
<keyword evidence="3" id="KW-1185">Reference proteome</keyword>
<dbReference type="OrthoDB" id="9114220at2"/>
<evidence type="ECO:0000313" key="2">
    <source>
        <dbReference type="EMBL" id="KXU83862.1"/>
    </source>
</evidence>
<organism evidence="2 3">
    <name type="scientific">Paraburkholderia monticola</name>
    <dbReference type="NCBI Taxonomy" id="1399968"/>
    <lineage>
        <taxon>Bacteria</taxon>
        <taxon>Pseudomonadati</taxon>
        <taxon>Pseudomonadota</taxon>
        <taxon>Betaproteobacteria</taxon>
        <taxon>Burkholderiales</taxon>
        <taxon>Burkholderiaceae</taxon>
        <taxon>Paraburkholderia</taxon>
    </lineage>
</organism>
<sequence length="124" mass="13771">MSIRLRVTQWRNVGRFCVERAADYGELVGVELEETRRRLVRELSALVALAAAGLFTLSFVCIAGIATAWGTSYFLPVVWGVAAMWLVVSIVSLLIVRAQKPGQSLHVLQTELRSDLDTLREALK</sequence>
<accession>A0A149PFT2</accession>
<dbReference type="EMBL" id="LRBG01000037">
    <property type="protein sequence ID" value="KXU83862.1"/>
    <property type="molecule type" value="Genomic_DNA"/>
</dbReference>
<name>A0A149PFT2_9BURK</name>
<dbReference type="Pfam" id="PF07332">
    <property type="entry name" value="Phage_holin_3_6"/>
    <property type="match status" value="1"/>
</dbReference>